<dbReference type="InterPro" id="IPR050261">
    <property type="entry name" value="FrsA_esterase"/>
</dbReference>
<dbReference type="AlphaFoldDB" id="A0A1I6HHH2"/>
<evidence type="ECO:0000313" key="4">
    <source>
        <dbReference type="EMBL" id="SFR53828.1"/>
    </source>
</evidence>
<dbReference type="SUPFAM" id="SSF53474">
    <property type="entry name" value="alpha/beta-Hydrolases"/>
    <property type="match status" value="1"/>
</dbReference>
<dbReference type="Gene3D" id="3.40.50.1820">
    <property type="entry name" value="alpha/beta hydrolase"/>
    <property type="match status" value="1"/>
</dbReference>
<dbReference type="InterPro" id="IPR029058">
    <property type="entry name" value="AB_hydrolase_fold"/>
</dbReference>
<name>A0A1I6HHH2_9EURY</name>
<dbReference type="InterPro" id="IPR022742">
    <property type="entry name" value="Hydrolase_4"/>
</dbReference>
<accession>A0A1I6HHH2</accession>
<keyword evidence="5" id="KW-1185">Reference proteome</keyword>
<reference evidence="5" key="1">
    <citation type="submission" date="2016-10" db="EMBL/GenBank/DDBJ databases">
        <authorList>
            <person name="Varghese N."/>
            <person name="Submissions S."/>
        </authorList>
    </citation>
    <scope>NUCLEOTIDE SEQUENCE [LARGE SCALE GENOMIC DNA]</scope>
    <source>
        <strain evidence="5">CGMCC 1.8711</strain>
    </source>
</reference>
<dbReference type="GO" id="GO:0016788">
    <property type="term" value="F:hydrolase activity, acting on ester bonds"/>
    <property type="evidence" value="ECO:0007669"/>
    <property type="project" value="UniProtKB-ARBA"/>
</dbReference>
<feature type="compositionally biased region" description="Basic and acidic residues" evidence="2">
    <location>
        <begin position="1"/>
        <end position="34"/>
    </location>
</feature>
<evidence type="ECO:0000313" key="5">
    <source>
        <dbReference type="Proteomes" id="UP000243250"/>
    </source>
</evidence>
<keyword evidence="1 4" id="KW-0378">Hydrolase</keyword>
<feature type="domain" description="Serine aminopeptidase S33" evidence="3">
    <location>
        <begin position="63"/>
        <end position="286"/>
    </location>
</feature>
<dbReference type="PANTHER" id="PTHR22946">
    <property type="entry name" value="DIENELACTONE HYDROLASE DOMAIN-CONTAINING PROTEIN-RELATED"/>
    <property type="match status" value="1"/>
</dbReference>
<sequence length="324" mass="34588">MTRPTASREWERAKRYENDGETTKGSDRPSRESFSKVTMEFESGDGDCTGWLYRPDRPADAPVVVMAGGLAGERSFGLPAYAERLAEAGYAVFLFDYRNHGDSEGEPRNLVSPSRQRTDWEAAIAGARDADGVDGSRLVLWGVDVGGGHALDVAADDPSVRAVVAQTPVLSGRAFLGTRGKGFLVKSLLAGVRDRLQSLVFSPHTVPVVGDSDEFALVSAPGARRGYLDTVPADSAWTNETPARSLSNLLRFSAGDDADAVTCPVLLLGGTRDDVVPVDAVESAANDFANATFVRLPIGHFDAYEGSGLDHVFGHARAFLDAEL</sequence>
<evidence type="ECO:0000256" key="2">
    <source>
        <dbReference type="SAM" id="MobiDB-lite"/>
    </source>
</evidence>
<dbReference type="Proteomes" id="UP000243250">
    <property type="component" value="Unassembled WGS sequence"/>
</dbReference>
<organism evidence="4 5">
    <name type="scientific">Halogeometricum limi</name>
    <dbReference type="NCBI Taxonomy" id="555875"/>
    <lineage>
        <taxon>Archaea</taxon>
        <taxon>Methanobacteriati</taxon>
        <taxon>Methanobacteriota</taxon>
        <taxon>Stenosarchaea group</taxon>
        <taxon>Halobacteria</taxon>
        <taxon>Halobacteriales</taxon>
        <taxon>Haloferacaceae</taxon>
        <taxon>Halogeometricum</taxon>
    </lineage>
</organism>
<gene>
    <name evidence="4" type="ORF">SAMN04488124_2243</name>
</gene>
<feature type="region of interest" description="Disordered" evidence="2">
    <location>
        <begin position="1"/>
        <end position="36"/>
    </location>
</feature>
<protein>
    <submittedName>
        <fullName evidence="4">Lysophospholipase, alpha-beta hydrolase superfamily</fullName>
    </submittedName>
</protein>
<dbReference type="PANTHER" id="PTHR22946:SF9">
    <property type="entry name" value="POLYKETIDE TRANSFERASE AF380"/>
    <property type="match status" value="1"/>
</dbReference>
<evidence type="ECO:0000256" key="1">
    <source>
        <dbReference type="ARBA" id="ARBA00022801"/>
    </source>
</evidence>
<proteinExistence type="predicted"/>
<evidence type="ECO:0000259" key="3">
    <source>
        <dbReference type="Pfam" id="PF12146"/>
    </source>
</evidence>
<dbReference type="Pfam" id="PF12146">
    <property type="entry name" value="Hydrolase_4"/>
    <property type="match status" value="1"/>
</dbReference>
<dbReference type="EMBL" id="FOYS01000003">
    <property type="protein sequence ID" value="SFR53828.1"/>
    <property type="molecule type" value="Genomic_DNA"/>
</dbReference>
<dbReference type="RefSeq" id="WP_245758346.1">
    <property type="nucleotide sequence ID" value="NZ_FOYS01000003.1"/>
</dbReference>
<dbReference type="STRING" id="555875.SAMN04488124_2243"/>